<dbReference type="GO" id="GO:0033785">
    <property type="term" value="F:heptose 7-phosphate kinase activity"/>
    <property type="evidence" value="ECO:0007669"/>
    <property type="project" value="TreeGrafter"/>
</dbReference>
<evidence type="ECO:0000256" key="1">
    <source>
        <dbReference type="ARBA" id="ARBA00022679"/>
    </source>
</evidence>
<dbReference type="FunFam" id="3.40.1190.20:FF:000002">
    <property type="entry name" value="Bifunctional protein HldE"/>
    <property type="match status" value="1"/>
</dbReference>
<dbReference type="PROSITE" id="PS00583">
    <property type="entry name" value="PFKB_KINASES_1"/>
    <property type="match status" value="1"/>
</dbReference>
<dbReference type="InterPro" id="IPR011913">
    <property type="entry name" value="RfaE_dom_I"/>
</dbReference>
<dbReference type="RefSeq" id="WP_003788461.1">
    <property type="nucleotide sequence ID" value="NZ_CP050136.1"/>
</dbReference>
<organism evidence="4 5">
    <name type="scientific">Kingella kingae</name>
    <dbReference type="NCBI Taxonomy" id="504"/>
    <lineage>
        <taxon>Bacteria</taxon>
        <taxon>Pseudomonadati</taxon>
        <taxon>Pseudomonadota</taxon>
        <taxon>Betaproteobacteria</taxon>
        <taxon>Neisseriales</taxon>
        <taxon>Neisseriaceae</taxon>
        <taxon>Kingella</taxon>
    </lineage>
</organism>
<dbReference type="KEGG" id="kki:KKKWG1_0140"/>
<dbReference type="GO" id="GO:0005829">
    <property type="term" value="C:cytosol"/>
    <property type="evidence" value="ECO:0007669"/>
    <property type="project" value="TreeGrafter"/>
</dbReference>
<dbReference type="InterPro" id="IPR029056">
    <property type="entry name" value="Ribokinase-like"/>
</dbReference>
<dbReference type="Pfam" id="PF00294">
    <property type="entry name" value="PfkB"/>
    <property type="match status" value="1"/>
</dbReference>
<dbReference type="PANTHER" id="PTHR46969">
    <property type="entry name" value="BIFUNCTIONAL PROTEIN HLDE"/>
    <property type="match status" value="1"/>
</dbReference>
<dbReference type="Gene3D" id="3.40.1190.20">
    <property type="match status" value="1"/>
</dbReference>
<dbReference type="InterPro" id="IPR002173">
    <property type="entry name" value="Carboh/pur_kinase_PfkB_CS"/>
</dbReference>
<dbReference type="GO" id="GO:0033786">
    <property type="term" value="F:heptose-1-phosphate adenylyltransferase activity"/>
    <property type="evidence" value="ECO:0007669"/>
    <property type="project" value="TreeGrafter"/>
</dbReference>
<reference evidence="4 5" key="1">
    <citation type="submission" date="2018-06" db="EMBL/GenBank/DDBJ databases">
        <authorList>
            <consortium name="Pathogen Informatics"/>
            <person name="Doyle S."/>
        </authorList>
    </citation>
    <scope>NUCLEOTIDE SEQUENCE [LARGE SCALE GENOMIC DNA]</scope>
    <source>
        <strain evidence="4 5">NCTC10529</strain>
    </source>
</reference>
<accession>A0AAX2J3I4</accession>
<dbReference type="GeneID" id="93261629"/>
<gene>
    <name evidence="4" type="primary">hldE_1</name>
    <name evidence="4" type="ORF">NCTC10529_00311</name>
</gene>
<dbReference type="PANTHER" id="PTHR46969:SF1">
    <property type="entry name" value="BIFUNCTIONAL PROTEIN HLDE"/>
    <property type="match status" value="1"/>
</dbReference>
<evidence type="ECO:0000256" key="2">
    <source>
        <dbReference type="ARBA" id="ARBA00022777"/>
    </source>
</evidence>
<dbReference type="CDD" id="cd01172">
    <property type="entry name" value="RfaE_like"/>
    <property type="match status" value="1"/>
</dbReference>
<protein>
    <submittedName>
        <fullName evidence="4">Bifunctional protein hldE</fullName>
    </submittedName>
</protein>
<dbReference type="InterPro" id="IPR011611">
    <property type="entry name" value="PfkB_dom"/>
</dbReference>
<dbReference type="AlphaFoldDB" id="A0AAX2J3I4"/>
<proteinExistence type="predicted"/>
<dbReference type="EMBL" id="LS483426">
    <property type="protein sequence ID" value="SQH24158.1"/>
    <property type="molecule type" value="Genomic_DNA"/>
</dbReference>
<evidence type="ECO:0000259" key="3">
    <source>
        <dbReference type="Pfam" id="PF00294"/>
    </source>
</evidence>
<dbReference type="GO" id="GO:0016773">
    <property type="term" value="F:phosphotransferase activity, alcohol group as acceptor"/>
    <property type="evidence" value="ECO:0007669"/>
    <property type="project" value="InterPro"/>
</dbReference>
<keyword evidence="1" id="KW-0808">Transferase</keyword>
<name>A0AAX2J3I4_KINKI</name>
<dbReference type="NCBIfam" id="TIGR02198">
    <property type="entry name" value="rfaE_dom_I"/>
    <property type="match status" value="1"/>
</dbReference>
<dbReference type="Proteomes" id="UP000248598">
    <property type="component" value="Chromosome 1"/>
</dbReference>
<dbReference type="SUPFAM" id="SSF53613">
    <property type="entry name" value="Ribokinase-like"/>
    <property type="match status" value="1"/>
</dbReference>
<evidence type="ECO:0000313" key="4">
    <source>
        <dbReference type="EMBL" id="SQH24158.1"/>
    </source>
</evidence>
<sequence length="317" mass="33712">MNTLSPKLSDFQQARVLVVGDVMLDRYWFGDVNRISPEAPVPVAKINKTDHRAGGAANVARNIAALGGQVALLSVVGDDEAADTLANLLQQDGIANHLHRSAHAPTTLKLRVLARNQQLIRLDFEEQPDQSSLHLVAQHYADLVAQYDAVILSDYGKGVLNEVAQMIATARALGKPVLIDPKGSDYQKYRGATLLTPNRAELKEAAGGGWASEAELTAKAQTLREQLGLDALLVTRSEEGMSLYRANQTDHQPTRAQEVYDVSGAGDTVIAAMGLCLAAGYALPDAMHVANAAAGVVVAKLGTAVCSFDELQTALKG</sequence>
<feature type="domain" description="Carbohydrate kinase PfkB" evidence="3">
    <location>
        <begin position="14"/>
        <end position="306"/>
    </location>
</feature>
<keyword evidence="2" id="KW-0418">Kinase</keyword>
<evidence type="ECO:0000313" key="5">
    <source>
        <dbReference type="Proteomes" id="UP000248598"/>
    </source>
</evidence>